<feature type="domain" description="Integrase catalytic" evidence="2">
    <location>
        <begin position="184"/>
        <end position="336"/>
    </location>
</feature>
<dbReference type="WBParaSite" id="TMUE_1000005042.1">
    <property type="protein sequence ID" value="TMUE_1000005042.1"/>
    <property type="gene ID" value="WBGene00299183"/>
</dbReference>
<evidence type="ECO:0000256" key="1">
    <source>
        <dbReference type="ARBA" id="ARBA00012493"/>
    </source>
</evidence>
<dbReference type="SUPFAM" id="SSF53098">
    <property type="entry name" value="Ribonuclease H-like"/>
    <property type="match status" value="1"/>
</dbReference>
<accession>A0A5S6QDN8</accession>
<protein>
    <recommendedName>
        <fullName evidence="1">RNA-directed DNA polymerase</fullName>
        <ecNumber evidence="1">2.7.7.49</ecNumber>
    </recommendedName>
</protein>
<dbReference type="Gene3D" id="1.10.340.70">
    <property type="match status" value="1"/>
</dbReference>
<dbReference type="InterPro" id="IPR001584">
    <property type="entry name" value="Integrase_cat-core"/>
</dbReference>
<dbReference type="InterPro" id="IPR036397">
    <property type="entry name" value="RNaseH_sf"/>
</dbReference>
<evidence type="ECO:0000259" key="2">
    <source>
        <dbReference type="PROSITE" id="PS50994"/>
    </source>
</evidence>
<dbReference type="Gene3D" id="3.30.420.10">
    <property type="entry name" value="Ribonuclease H-like superfamily/Ribonuclease H"/>
    <property type="match status" value="1"/>
</dbReference>
<dbReference type="Proteomes" id="UP000046395">
    <property type="component" value="Unassembled WGS sequence"/>
</dbReference>
<dbReference type="PROSITE" id="PS50994">
    <property type="entry name" value="INTEGRASE"/>
    <property type="match status" value="1"/>
</dbReference>
<evidence type="ECO:0000313" key="3">
    <source>
        <dbReference type="Proteomes" id="UP000046395"/>
    </source>
</evidence>
<dbReference type="GO" id="GO:0015074">
    <property type="term" value="P:DNA integration"/>
    <property type="evidence" value="ECO:0007669"/>
    <property type="project" value="InterPro"/>
</dbReference>
<evidence type="ECO:0000313" key="4">
    <source>
        <dbReference type="WBParaSite" id="TMUE_1000005042.1"/>
    </source>
</evidence>
<keyword evidence="3" id="KW-1185">Reference proteome</keyword>
<dbReference type="GO" id="GO:0003964">
    <property type="term" value="F:RNA-directed DNA polymerase activity"/>
    <property type="evidence" value="ECO:0007669"/>
    <property type="project" value="UniProtKB-EC"/>
</dbReference>
<dbReference type="InterPro" id="IPR050951">
    <property type="entry name" value="Retrovirus_Pol_polyprotein"/>
</dbReference>
<reference evidence="4" key="1">
    <citation type="submission" date="2019-12" db="UniProtKB">
        <authorList>
            <consortium name="WormBaseParasite"/>
        </authorList>
    </citation>
    <scope>IDENTIFICATION</scope>
</reference>
<dbReference type="PANTHER" id="PTHR37984:SF5">
    <property type="entry name" value="PROTEIN NYNRIN-LIKE"/>
    <property type="match status" value="1"/>
</dbReference>
<dbReference type="AlphaFoldDB" id="A0A5S6QDN8"/>
<dbReference type="EC" id="2.7.7.49" evidence="1"/>
<dbReference type="FunFam" id="3.30.420.10:FF:000063">
    <property type="entry name" value="Retrovirus-related Pol polyprotein from transposon 297-like Protein"/>
    <property type="match status" value="1"/>
</dbReference>
<proteinExistence type="predicted"/>
<dbReference type="Pfam" id="PF00665">
    <property type="entry name" value="rve"/>
    <property type="match status" value="1"/>
</dbReference>
<dbReference type="GO" id="GO:0003676">
    <property type="term" value="F:nucleic acid binding"/>
    <property type="evidence" value="ECO:0007669"/>
    <property type="project" value="InterPro"/>
</dbReference>
<dbReference type="InterPro" id="IPR012337">
    <property type="entry name" value="RNaseH-like_sf"/>
</dbReference>
<dbReference type="Pfam" id="PF17921">
    <property type="entry name" value="Integrase_H2C2"/>
    <property type="match status" value="1"/>
</dbReference>
<sequence>MAYSFNIKYKCGSRHSNADALSRLPMGPDAEFDRAEAQWSELPDSDIDSDLFPVSSNELAQATARDAVLGRVVRYVKSEWPPTSGELEEQIRPFWNKRASISLRKGILLYNTEFNRVIVPSALQEKVIQLLHHGHFEIVRMKQLARRYCAWPKLDARISDVVSSCASCTAVAAAPPREYQPWPIPDGPWERIHIDYAGPFWGQMWLICIDPFSKFPYVAAMSKTTTAVTVLTLQSIFSIEGLPRTIVSDNAPQLVASAFRQFCETNGIEHITTAPFHPASNGVAERFVRTFKVAMAKEAKAGACKNEALQKFLITYRTTPDAPTGLSPAEVLHGRQRRTLLALMLPPETHKRTFTTYTTSKGNKCPKFAVGQNVLSKNFSSGNDWMPGTIVARLGTTHYRVKTVKGVVKRHQNQIRRRGS</sequence>
<dbReference type="STRING" id="70415.A0A5S6QDN8"/>
<dbReference type="InterPro" id="IPR041588">
    <property type="entry name" value="Integrase_H2C2"/>
</dbReference>
<dbReference type="PANTHER" id="PTHR37984">
    <property type="entry name" value="PROTEIN CBG26694"/>
    <property type="match status" value="1"/>
</dbReference>
<name>A0A5S6QDN8_TRIMR</name>
<organism evidence="3 4">
    <name type="scientific">Trichuris muris</name>
    <name type="common">Mouse whipworm</name>
    <dbReference type="NCBI Taxonomy" id="70415"/>
    <lineage>
        <taxon>Eukaryota</taxon>
        <taxon>Metazoa</taxon>
        <taxon>Ecdysozoa</taxon>
        <taxon>Nematoda</taxon>
        <taxon>Enoplea</taxon>
        <taxon>Dorylaimia</taxon>
        <taxon>Trichinellida</taxon>
        <taxon>Trichuridae</taxon>
        <taxon>Trichuris</taxon>
    </lineage>
</organism>